<dbReference type="RefSeq" id="WP_170141693.1">
    <property type="nucleotide sequence ID" value="NZ_BHGK01000001.1"/>
</dbReference>
<dbReference type="PANTHER" id="PTHR48100">
    <property type="entry name" value="BROAD-SPECIFICITY PHOSPHATASE YOR283W-RELATED"/>
    <property type="match status" value="1"/>
</dbReference>
<dbReference type="InterPro" id="IPR029033">
    <property type="entry name" value="His_PPase_superfam"/>
</dbReference>
<gene>
    <name evidence="1" type="ORF">KGMB01110_12090</name>
</gene>
<name>A0A391PAT6_9FIRM</name>
<dbReference type="GO" id="GO:0005737">
    <property type="term" value="C:cytoplasm"/>
    <property type="evidence" value="ECO:0007669"/>
    <property type="project" value="TreeGrafter"/>
</dbReference>
<reference evidence="2" key="1">
    <citation type="submission" date="2018-09" db="EMBL/GenBank/DDBJ databases">
        <title>Draft Genome Sequence of Mediterraneibacter sp. KCTC 15684.</title>
        <authorList>
            <person name="Kim J.S."/>
            <person name="Han K.I."/>
            <person name="Suh M.K."/>
            <person name="Lee K.C."/>
            <person name="Eom M.K."/>
            <person name="Lee J.H."/>
            <person name="Park S.H."/>
            <person name="Kang S.W."/>
            <person name="Park J.E."/>
            <person name="Oh B.S."/>
            <person name="Yu S.Y."/>
            <person name="Choi S.H."/>
            <person name="Lee D.H."/>
            <person name="Yoon H."/>
            <person name="Kim B."/>
            <person name="Yang S.J."/>
            <person name="Lee J.S."/>
        </authorList>
    </citation>
    <scope>NUCLEOTIDE SEQUENCE [LARGE SCALE GENOMIC DNA]</scope>
    <source>
        <strain evidence="2">KCTC 15684</strain>
    </source>
</reference>
<keyword evidence="2" id="KW-1185">Reference proteome</keyword>
<evidence type="ECO:0000313" key="2">
    <source>
        <dbReference type="Proteomes" id="UP000265643"/>
    </source>
</evidence>
<dbReference type="InterPro" id="IPR050275">
    <property type="entry name" value="PGM_Phosphatase"/>
</dbReference>
<comment type="caution">
    <text evidence="1">The sequence shown here is derived from an EMBL/GenBank/DDBJ whole genome shotgun (WGS) entry which is preliminary data.</text>
</comment>
<dbReference type="Pfam" id="PF00300">
    <property type="entry name" value="His_Phos_1"/>
    <property type="match status" value="1"/>
</dbReference>
<dbReference type="GO" id="GO:0016791">
    <property type="term" value="F:phosphatase activity"/>
    <property type="evidence" value="ECO:0007669"/>
    <property type="project" value="TreeGrafter"/>
</dbReference>
<dbReference type="CDD" id="cd07067">
    <property type="entry name" value="HP_PGM_like"/>
    <property type="match status" value="1"/>
</dbReference>
<evidence type="ECO:0008006" key="3">
    <source>
        <dbReference type="Google" id="ProtNLM"/>
    </source>
</evidence>
<proteinExistence type="predicted"/>
<dbReference type="AlphaFoldDB" id="A0A391PAT6"/>
<dbReference type="PANTHER" id="PTHR48100:SF1">
    <property type="entry name" value="HISTIDINE PHOSPHATASE FAMILY PROTEIN-RELATED"/>
    <property type="match status" value="1"/>
</dbReference>
<dbReference type="EMBL" id="BHGK01000001">
    <property type="protein sequence ID" value="GCA66773.1"/>
    <property type="molecule type" value="Genomic_DNA"/>
</dbReference>
<dbReference type="InterPro" id="IPR013078">
    <property type="entry name" value="His_Pase_superF_clade-1"/>
</dbReference>
<protein>
    <recommendedName>
        <fullName evidence="3">Phosphoglycerate mutase</fullName>
    </recommendedName>
</protein>
<accession>A0A391PAT6</accession>
<dbReference type="Gene3D" id="3.40.50.1240">
    <property type="entry name" value="Phosphoglycerate mutase-like"/>
    <property type="match status" value="1"/>
</dbReference>
<dbReference type="SUPFAM" id="SSF53254">
    <property type="entry name" value="Phosphoglycerate mutase-like"/>
    <property type="match status" value="1"/>
</dbReference>
<organism evidence="1 2">
    <name type="scientific">Mediterraneibacter butyricigenes</name>
    <dbReference type="NCBI Taxonomy" id="2316025"/>
    <lineage>
        <taxon>Bacteria</taxon>
        <taxon>Bacillati</taxon>
        <taxon>Bacillota</taxon>
        <taxon>Clostridia</taxon>
        <taxon>Lachnospirales</taxon>
        <taxon>Lachnospiraceae</taxon>
        <taxon>Mediterraneibacter</taxon>
    </lineage>
</organism>
<evidence type="ECO:0000313" key="1">
    <source>
        <dbReference type="EMBL" id="GCA66773.1"/>
    </source>
</evidence>
<dbReference type="SMART" id="SM00855">
    <property type="entry name" value="PGAM"/>
    <property type="match status" value="1"/>
</dbReference>
<sequence>MKVYMIRHFTTRGNQEKRYIGATNEHVLPEEWEKQKERYPKVEAVVVSPLIRCVETAKILYAGVPVYLSGKMQERDFGLFENRNAEELQKFPWYQKWQDSFGRLPFPAGEPKESFQKRCLRGFKESVDLLVERDVMSAAFIVHSGTITSILEGFHIENELSAIENGDGIVLEIDSERWKNGKREVTLKETSMFMRETAVSL</sequence>
<dbReference type="Proteomes" id="UP000265643">
    <property type="component" value="Unassembled WGS sequence"/>
</dbReference>